<dbReference type="EMBL" id="CAJNYU010000655">
    <property type="protein sequence ID" value="CAF3380055.1"/>
    <property type="molecule type" value="Genomic_DNA"/>
</dbReference>
<comment type="caution">
    <text evidence="1">The sequence shown here is derived from an EMBL/GenBank/DDBJ whole genome shotgun (WGS) entry which is preliminary data.</text>
</comment>
<proteinExistence type="predicted"/>
<sequence length="251" mass="29037">MKHIQQLIDDDRYTKLDHCLTKSDINSKDRQNYRSCIKLISDDVLNIVTNDADTQGTDTRSLSGSFSTVINFTVSNFLRLAQKLSILNQIKYDDSLVSSNQLAEIDKLDVEEIISNAYGQAMYIVKHSEILNGLKRYNIINLTDLSTFLFDSFTKSSKMFGYSSRATSDDDDYQEFELNEEENYIQDLLDDEMLFDFEDNDDDSDQEMLNSTKSAFNGIKIVNNINPILRKSYFKIRINEKNKYLHKQLAC</sequence>
<gene>
    <name evidence="1" type="ORF">FME351_LOCUS7155</name>
</gene>
<evidence type="ECO:0000313" key="2">
    <source>
        <dbReference type="Proteomes" id="UP000663869"/>
    </source>
</evidence>
<evidence type="ECO:0000313" key="1">
    <source>
        <dbReference type="EMBL" id="CAF3380055.1"/>
    </source>
</evidence>
<organism evidence="1 2">
    <name type="scientific">Rotaria socialis</name>
    <dbReference type="NCBI Taxonomy" id="392032"/>
    <lineage>
        <taxon>Eukaryota</taxon>
        <taxon>Metazoa</taxon>
        <taxon>Spiralia</taxon>
        <taxon>Gnathifera</taxon>
        <taxon>Rotifera</taxon>
        <taxon>Eurotatoria</taxon>
        <taxon>Bdelloidea</taxon>
        <taxon>Philodinida</taxon>
        <taxon>Philodinidae</taxon>
        <taxon>Rotaria</taxon>
    </lineage>
</organism>
<accession>A0A817YHI5</accession>
<reference evidence="1" key="1">
    <citation type="submission" date="2021-02" db="EMBL/GenBank/DDBJ databases">
        <authorList>
            <person name="Nowell W R."/>
        </authorList>
    </citation>
    <scope>NUCLEOTIDE SEQUENCE</scope>
</reference>
<dbReference type="Proteomes" id="UP000663869">
    <property type="component" value="Unassembled WGS sequence"/>
</dbReference>
<name>A0A817YHI5_9BILA</name>
<protein>
    <submittedName>
        <fullName evidence="1">Uncharacterized protein</fullName>
    </submittedName>
</protein>
<dbReference type="AlphaFoldDB" id="A0A817YHI5"/>